<organism evidence="2 3">
    <name type="scientific">Clitoria ternatea</name>
    <name type="common">Butterfly pea</name>
    <dbReference type="NCBI Taxonomy" id="43366"/>
    <lineage>
        <taxon>Eukaryota</taxon>
        <taxon>Viridiplantae</taxon>
        <taxon>Streptophyta</taxon>
        <taxon>Embryophyta</taxon>
        <taxon>Tracheophyta</taxon>
        <taxon>Spermatophyta</taxon>
        <taxon>Magnoliopsida</taxon>
        <taxon>eudicotyledons</taxon>
        <taxon>Gunneridae</taxon>
        <taxon>Pentapetalae</taxon>
        <taxon>rosids</taxon>
        <taxon>fabids</taxon>
        <taxon>Fabales</taxon>
        <taxon>Fabaceae</taxon>
        <taxon>Papilionoideae</taxon>
        <taxon>50 kb inversion clade</taxon>
        <taxon>NPAAA clade</taxon>
        <taxon>indigoferoid/millettioid clade</taxon>
        <taxon>Phaseoleae</taxon>
        <taxon>Clitoria</taxon>
    </lineage>
</organism>
<evidence type="ECO:0000256" key="1">
    <source>
        <dbReference type="SAM" id="MobiDB-lite"/>
    </source>
</evidence>
<keyword evidence="3" id="KW-1185">Reference proteome</keyword>
<feature type="region of interest" description="Disordered" evidence="1">
    <location>
        <begin position="21"/>
        <end position="42"/>
    </location>
</feature>
<sequence length="112" mass="12108">MIIMKDSVKWGVTTEATLQSKGNNLGRSERPKRIKKQRGLTSAHHGHMLTLGKVQGQPMGYACGFSQANTTNGDQVGTSVVTPAWRSHARIATGIQGMVNSWEEEFGVGTPL</sequence>
<comment type="caution">
    <text evidence="2">The sequence shown here is derived from an EMBL/GenBank/DDBJ whole genome shotgun (WGS) entry which is preliminary data.</text>
</comment>
<evidence type="ECO:0000313" key="2">
    <source>
        <dbReference type="EMBL" id="KAK7301443.1"/>
    </source>
</evidence>
<proteinExistence type="predicted"/>
<name>A0AAN9PKK0_CLITE</name>
<dbReference type="EMBL" id="JAYKXN010000003">
    <property type="protein sequence ID" value="KAK7301443.1"/>
    <property type="molecule type" value="Genomic_DNA"/>
</dbReference>
<dbReference type="AlphaFoldDB" id="A0AAN9PKK0"/>
<reference evidence="2 3" key="1">
    <citation type="submission" date="2024-01" db="EMBL/GenBank/DDBJ databases">
        <title>The genomes of 5 underutilized Papilionoideae crops provide insights into root nodulation and disease resistance.</title>
        <authorList>
            <person name="Yuan L."/>
        </authorList>
    </citation>
    <scope>NUCLEOTIDE SEQUENCE [LARGE SCALE GENOMIC DNA]</scope>
    <source>
        <strain evidence="2">LY-2023</strain>
        <tissue evidence="2">Leaf</tissue>
    </source>
</reference>
<dbReference type="Proteomes" id="UP001359559">
    <property type="component" value="Unassembled WGS sequence"/>
</dbReference>
<accession>A0AAN9PKK0</accession>
<protein>
    <submittedName>
        <fullName evidence="2">Uncharacterized protein</fullName>
    </submittedName>
</protein>
<evidence type="ECO:0000313" key="3">
    <source>
        <dbReference type="Proteomes" id="UP001359559"/>
    </source>
</evidence>
<gene>
    <name evidence="2" type="ORF">RJT34_12307</name>
</gene>